<sequence length="306" mass="33829">MPYRPTISLDGVVAFTRTVELGSFSAASEDLGLSKSAAAKAVARLEERLGVQLLLRTTRTLTLTQEGEIFFEKCRAILEDIDTAEALMSERRREISGTLRVSVPVAFGRLWAAPTLTKAASKHPALALNLSFTDRYIDLVEEGIDLAVRIGSSSDSASVITRKLVDQHSILCAAPHYLYEHGAPKRLEDLNAHRCLLFEHGGYILPWQLKNQRGEIVDQTVNPHMIVSHGEALLDAAISGYGIAYLSTWLAGEHLKTGALVQVMPFSEFPDRAINLLWPRRRDQAPKIRFAIDALVERFSAAAPWT</sequence>
<keyword evidence="4" id="KW-0804">Transcription</keyword>
<protein>
    <submittedName>
        <fullName evidence="6">LysR family transcriptional regulator</fullName>
    </submittedName>
</protein>
<evidence type="ECO:0000256" key="3">
    <source>
        <dbReference type="ARBA" id="ARBA00023125"/>
    </source>
</evidence>
<dbReference type="Pfam" id="PF00126">
    <property type="entry name" value="HTH_1"/>
    <property type="match status" value="1"/>
</dbReference>
<organism evidence="6 7">
    <name type="scientific">Kaustia mangrovi</name>
    <dbReference type="NCBI Taxonomy" id="2593653"/>
    <lineage>
        <taxon>Bacteria</taxon>
        <taxon>Pseudomonadati</taxon>
        <taxon>Pseudomonadota</taxon>
        <taxon>Alphaproteobacteria</taxon>
        <taxon>Hyphomicrobiales</taxon>
        <taxon>Parvibaculaceae</taxon>
        <taxon>Kaustia</taxon>
    </lineage>
</organism>
<proteinExistence type="inferred from homology"/>
<dbReference type="InterPro" id="IPR036388">
    <property type="entry name" value="WH-like_DNA-bd_sf"/>
</dbReference>
<evidence type="ECO:0000313" key="7">
    <source>
        <dbReference type="Proteomes" id="UP000593594"/>
    </source>
</evidence>
<evidence type="ECO:0000256" key="1">
    <source>
        <dbReference type="ARBA" id="ARBA00009437"/>
    </source>
</evidence>
<dbReference type="PRINTS" id="PR00039">
    <property type="entry name" value="HTHLYSR"/>
</dbReference>
<dbReference type="Pfam" id="PF03466">
    <property type="entry name" value="LysR_substrate"/>
    <property type="match status" value="1"/>
</dbReference>
<evidence type="ECO:0000259" key="5">
    <source>
        <dbReference type="PROSITE" id="PS50931"/>
    </source>
</evidence>
<evidence type="ECO:0000256" key="2">
    <source>
        <dbReference type="ARBA" id="ARBA00023015"/>
    </source>
</evidence>
<dbReference type="FunFam" id="1.10.10.10:FF:000001">
    <property type="entry name" value="LysR family transcriptional regulator"/>
    <property type="match status" value="1"/>
</dbReference>
<dbReference type="KEGG" id="kmn:HW532_08785"/>
<accession>A0A7S8C3P8</accession>
<dbReference type="GO" id="GO:0003700">
    <property type="term" value="F:DNA-binding transcription factor activity"/>
    <property type="evidence" value="ECO:0007669"/>
    <property type="project" value="InterPro"/>
</dbReference>
<dbReference type="Gene3D" id="3.40.190.290">
    <property type="match status" value="1"/>
</dbReference>
<evidence type="ECO:0000256" key="4">
    <source>
        <dbReference type="ARBA" id="ARBA00023163"/>
    </source>
</evidence>
<reference evidence="6 7" key="1">
    <citation type="submission" date="2020-06" db="EMBL/GenBank/DDBJ databases">
        <title>Genome sequence of 2 isolates from Red Sea Mangroves.</title>
        <authorList>
            <person name="Sefrji F."/>
            <person name="Michoud G."/>
            <person name="Merlino G."/>
            <person name="Daffonchio D."/>
        </authorList>
    </citation>
    <scope>NUCLEOTIDE SEQUENCE [LARGE SCALE GENOMIC DNA]</scope>
    <source>
        <strain evidence="6 7">R1DC25</strain>
    </source>
</reference>
<keyword evidence="2" id="KW-0805">Transcription regulation</keyword>
<dbReference type="EMBL" id="CP058214">
    <property type="protein sequence ID" value="QPC42782.1"/>
    <property type="molecule type" value="Genomic_DNA"/>
</dbReference>
<keyword evidence="7" id="KW-1185">Reference proteome</keyword>
<gene>
    <name evidence="6" type="ORF">HW532_08785</name>
</gene>
<dbReference type="InterPro" id="IPR036390">
    <property type="entry name" value="WH_DNA-bd_sf"/>
</dbReference>
<keyword evidence="3" id="KW-0238">DNA-binding</keyword>
<dbReference type="PANTHER" id="PTHR30537:SF5">
    <property type="entry name" value="HTH-TYPE TRANSCRIPTIONAL ACTIVATOR TTDR-RELATED"/>
    <property type="match status" value="1"/>
</dbReference>
<dbReference type="GO" id="GO:0003677">
    <property type="term" value="F:DNA binding"/>
    <property type="evidence" value="ECO:0007669"/>
    <property type="project" value="UniProtKB-KW"/>
</dbReference>
<comment type="similarity">
    <text evidence="1">Belongs to the LysR transcriptional regulatory family.</text>
</comment>
<dbReference type="InterPro" id="IPR005119">
    <property type="entry name" value="LysR_subst-bd"/>
</dbReference>
<dbReference type="AlphaFoldDB" id="A0A7S8C3P8"/>
<dbReference type="InterPro" id="IPR000847">
    <property type="entry name" value="LysR_HTH_N"/>
</dbReference>
<dbReference type="Proteomes" id="UP000593594">
    <property type="component" value="Chromosome"/>
</dbReference>
<dbReference type="RefSeq" id="WP_213164016.1">
    <property type="nucleotide sequence ID" value="NZ_CP058214.1"/>
</dbReference>
<evidence type="ECO:0000313" key="6">
    <source>
        <dbReference type="EMBL" id="QPC42782.1"/>
    </source>
</evidence>
<feature type="domain" description="HTH lysR-type" evidence="5">
    <location>
        <begin position="7"/>
        <end position="64"/>
    </location>
</feature>
<name>A0A7S8C3P8_9HYPH</name>
<dbReference type="InterPro" id="IPR058163">
    <property type="entry name" value="LysR-type_TF_proteobact-type"/>
</dbReference>
<dbReference type="Gene3D" id="1.10.10.10">
    <property type="entry name" value="Winged helix-like DNA-binding domain superfamily/Winged helix DNA-binding domain"/>
    <property type="match status" value="1"/>
</dbReference>
<dbReference type="CDD" id="cd08475">
    <property type="entry name" value="PBP2_CrgA_like_6"/>
    <property type="match status" value="1"/>
</dbReference>
<dbReference type="SUPFAM" id="SSF46785">
    <property type="entry name" value="Winged helix' DNA-binding domain"/>
    <property type="match status" value="1"/>
</dbReference>
<dbReference type="SUPFAM" id="SSF53850">
    <property type="entry name" value="Periplasmic binding protein-like II"/>
    <property type="match status" value="1"/>
</dbReference>
<dbReference type="PANTHER" id="PTHR30537">
    <property type="entry name" value="HTH-TYPE TRANSCRIPTIONAL REGULATOR"/>
    <property type="match status" value="1"/>
</dbReference>
<dbReference type="PROSITE" id="PS50931">
    <property type="entry name" value="HTH_LYSR"/>
    <property type="match status" value="1"/>
</dbReference>